<sequence>MKQLLLLIFFIPCFAFTHVNATTYVCPPCSHSCDTATYRQPGVCAHCGMTLAGENQRMSKDQKISVCFYLYDGVEILDFAGPMEVFSYAGFKIITVAKTKAPLLSQGILKITPDYSIKDAPQTDIFAVFGGSDEVATDDPEVISWIKSRDSTTKSYFSVCTGAFILGKAGLLDQLTVTTFHKSITNLQKAVPKAIVRQNVRYIDNGRVITTAGISAGIDGALHLVSKLRGKDVAEEVAKQMEYDKYVPEQGMDLSHQELSKTKISNNQR</sequence>
<accession>A0A7W9DLX2</accession>
<dbReference type="SUPFAM" id="SSF52317">
    <property type="entry name" value="Class I glutamine amidotransferase-like"/>
    <property type="match status" value="1"/>
</dbReference>
<feature type="signal peptide" evidence="1">
    <location>
        <begin position="1"/>
        <end position="21"/>
    </location>
</feature>
<evidence type="ECO:0000313" key="4">
    <source>
        <dbReference type="Proteomes" id="UP000537718"/>
    </source>
</evidence>
<dbReference type="GO" id="GO:0006355">
    <property type="term" value="P:regulation of DNA-templated transcription"/>
    <property type="evidence" value="ECO:0007669"/>
    <property type="project" value="TreeGrafter"/>
</dbReference>
<feature type="chain" id="PRO_5030965097" evidence="1">
    <location>
        <begin position="22"/>
        <end position="269"/>
    </location>
</feature>
<dbReference type="PANTHER" id="PTHR43130:SF14">
    <property type="entry name" value="DJ-1_PFPI DOMAIN-CONTAINING PROTEIN"/>
    <property type="match status" value="1"/>
</dbReference>
<dbReference type="AlphaFoldDB" id="A0A7W9DLX2"/>
<evidence type="ECO:0000256" key="1">
    <source>
        <dbReference type="SAM" id="SignalP"/>
    </source>
</evidence>
<protein>
    <submittedName>
        <fullName evidence="3">Transcriptional regulator GlxA family with amidase domain</fullName>
    </submittedName>
</protein>
<proteinExistence type="predicted"/>
<dbReference type="Gene3D" id="3.40.50.880">
    <property type="match status" value="1"/>
</dbReference>
<reference evidence="3 4" key="1">
    <citation type="submission" date="2020-08" db="EMBL/GenBank/DDBJ databases">
        <title>Genomic Encyclopedia of Type Strains, Phase IV (KMG-V): Genome sequencing to study the core and pangenomes of soil and plant-associated prokaryotes.</title>
        <authorList>
            <person name="Whitman W."/>
        </authorList>
    </citation>
    <scope>NUCLEOTIDE SEQUENCE [LARGE SCALE GENOMIC DNA]</scope>
    <source>
        <strain evidence="3 4">MP7CTX6</strain>
    </source>
</reference>
<organism evidence="3 4">
    <name type="scientific">Pedobacter cryoconitis</name>
    <dbReference type="NCBI Taxonomy" id="188932"/>
    <lineage>
        <taxon>Bacteria</taxon>
        <taxon>Pseudomonadati</taxon>
        <taxon>Bacteroidota</taxon>
        <taxon>Sphingobacteriia</taxon>
        <taxon>Sphingobacteriales</taxon>
        <taxon>Sphingobacteriaceae</taxon>
        <taxon>Pedobacter</taxon>
    </lineage>
</organism>
<dbReference type="RefSeq" id="WP_183869445.1">
    <property type="nucleotide sequence ID" value="NZ_JACHCF010000012.1"/>
</dbReference>
<keyword evidence="1" id="KW-0732">Signal</keyword>
<dbReference type="InterPro" id="IPR002818">
    <property type="entry name" value="DJ-1/PfpI"/>
</dbReference>
<dbReference type="Proteomes" id="UP000537718">
    <property type="component" value="Unassembled WGS sequence"/>
</dbReference>
<dbReference type="InterPro" id="IPR029062">
    <property type="entry name" value="Class_I_gatase-like"/>
</dbReference>
<feature type="domain" description="DJ-1/PfpI" evidence="2">
    <location>
        <begin position="65"/>
        <end position="225"/>
    </location>
</feature>
<evidence type="ECO:0000313" key="3">
    <source>
        <dbReference type="EMBL" id="MBB5623334.1"/>
    </source>
</evidence>
<evidence type="ECO:0000259" key="2">
    <source>
        <dbReference type="Pfam" id="PF01965"/>
    </source>
</evidence>
<gene>
    <name evidence="3" type="ORF">HDE69_004418</name>
</gene>
<name>A0A7W9DLX2_9SPHI</name>
<dbReference type="EMBL" id="JACHCF010000012">
    <property type="protein sequence ID" value="MBB5623334.1"/>
    <property type="molecule type" value="Genomic_DNA"/>
</dbReference>
<comment type="caution">
    <text evidence="3">The sequence shown here is derived from an EMBL/GenBank/DDBJ whole genome shotgun (WGS) entry which is preliminary data.</text>
</comment>
<dbReference type="InterPro" id="IPR052158">
    <property type="entry name" value="INH-QAR"/>
</dbReference>
<dbReference type="CDD" id="cd03139">
    <property type="entry name" value="GATase1_PfpI_2"/>
    <property type="match status" value="1"/>
</dbReference>
<dbReference type="Pfam" id="PF01965">
    <property type="entry name" value="DJ-1_PfpI"/>
    <property type="match status" value="1"/>
</dbReference>
<dbReference type="PANTHER" id="PTHR43130">
    <property type="entry name" value="ARAC-FAMILY TRANSCRIPTIONAL REGULATOR"/>
    <property type="match status" value="1"/>
</dbReference>